<evidence type="ECO:0000313" key="3">
    <source>
        <dbReference type="Proteomes" id="UP001237642"/>
    </source>
</evidence>
<keyword evidence="3" id="KW-1185">Reference proteome</keyword>
<dbReference type="Proteomes" id="UP001237642">
    <property type="component" value="Unassembled WGS sequence"/>
</dbReference>
<accession>A0AAD8IZD4</accession>
<proteinExistence type="predicted"/>
<evidence type="ECO:0000313" key="2">
    <source>
        <dbReference type="EMBL" id="KAK1394809.1"/>
    </source>
</evidence>
<dbReference type="InterPro" id="IPR026960">
    <property type="entry name" value="RVT-Znf"/>
</dbReference>
<gene>
    <name evidence="2" type="ORF">POM88_013865</name>
</gene>
<reference evidence="2" key="1">
    <citation type="submission" date="2023-02" db="EMBL/GenBank/DDBJ databases">
        <title>Genome of toxic invasive species Heracleum sosnowskyi carries increased number of genes despite the absence of recent whole-genome duplications.</title>
        <authorList>
            <person name="Schelkunov M."/>
            <person name="Shtratnikova V."/>
            <person name="Makarenko M."/>
            <person name="Klepikova A."/>
            <person name="Omelchenko D."/>
            <person name="Novikova G."/>
            <person name="Obukhova E."/>
            <person name="Bogdanov V."/>
            <person name="Penin A."/>
            <person name="Logacheva M."/>
        </authorList>
    </citation>
    <scope>NUCLEOTIDE SEQUENCE</scope>
    <source>
        <strain evidence="2">Hsosn_3</strain>
        <tissue evidence="2">Leaf</tissue>
    </source>
</reference>
<feature type="domain" description="Reverse transcriptase zinc-binding" evidence="1">
    <location>
        <begin position="125"/>
        <end position="205"/>
    </location>
</feature>
<dbReference type="AlphaFoldDB" id="A0AAD8IZD4"/>
<name>A0AAD8IZD4_9APIA</name>
<dbReference type="Pfam" id="PF13966">
    <property type="entry name" value="zf-RVT"/>
    <property type="match status" value="1"/>
</dbReference>
<dbReference type="EMBL" id="JAUIZM010000003">
    <property type="protein sequence ID" value="KAK1394809.1"/>
    <property type="molecule type" value="Genomic_DNA"/>
</dbReference>
<reference evidence="2" key="2">
    <citation type="submission" date="2023-05" db="EMBL/GenBank/DDBJ databases">
        <authorList>
            <person name="Schelkunov M.I."/>
        </authorList>
    </citation>
    <scope>NUCLEOTIDE SEQUENCE</scope>
    <source>
        <strain evidence="2">Hsosn_3</strain>
        <tissue evidence="2">Leaf</tissue>
    </source>
</reference>
<organism evidence="2 3">
    <name type="scientific">Heracleum sosnowskyi</name>
    <dbReference type="NCBI Taxonomy" id="360622"/>
    <lineage>
        <taxon>Eukaryota</taxon>
        <taxon>Viridiplantae</taxon>
        <taxon>Streptophyta</taxon>
        <taxon>Embryophyta</taxon>
        <taxon>Tracheophyta</taxon>
        <taxon>Spermatophyta</taxon>
        <taxon>Magnoliopsida</taxon>
        <taxon>eudicotyledons</taxon>
        <taxon>Gunneridae</taxon>
        <taxon>Pentapetalae</taxon>
        <taxon>asterids</taxon>
        <taxon>campanulids</taxon>
        <taxon>Apiales</taxon>
        <taxon>Apiaceae</taxon>
        <taxon>Apioideae</taxon>
        <taxon>apioid superclade</taxon>
        <taxon>Tordylieae</taxon>
        <taxon>Tordyliinae</taxon>
        <taxon>Heracleum</taxon>
    </lineage>
</organism>
<evidence type="ECO:0000259" key="1">
    <source>
        <dbReference type="Pfam" id="PF13966"/>
    </source>
</evidence>
<comment type="caution">
    <text evidence="2">The sequence shown here is derived from an EMBL/GenBank/DDBJ whole genome shotgun (WGS) entry which is preliminary data.</text>
</comment>
<sequence length="303" mass="35202">MEIATDCSWILKKVLSFRTLARRFLTFTIGNGNNTSLWFDPWWNNTCLASKVDDPIISQAYSNKLATVNTLILSGRWILPRPNPRRHHLSNVLQSWLHDFVPPTFDLDKRDDTLWNDTPIRKITTSHIWDAIRFKLPEVPWHHLIWHKLKVTRYAHHAWLICLNRLPTFNRLLAFGLNVSPHCLLCVGGLENRDHLFASCAFSRFVLQALATRLHLSVPSTWMNLITNWGAHPSEGHRGIALLTTQVFAYHIWRERTVRLHNKGCFGPSKIIDGILVDVKTRLASSVWFVKNANTEYFLSWLR</sequence>
<protein>
    <recommendedName>
        <fullName evidence="1">Reverse transcriptase zinc-binding domain-containing protein</fullName>
    </recommendedName>
</protein>